<name>A0ABT9ZI68_9BACI</name>
<dbReference type="InterPro" id="IPR020372">
    <property type="entry name" value="Competence_ComGG"/>
</dbReference>
<dbReference type="EMBL" id="JAUSUD010000016">
    <property type="protein sequence ID" value="MDQ0231962.1"/>
    <property type="molecule type" value="Genomic_DNA"/>
</dbReference>
<keyword evidence="3" id="KW-1185">Reference proteome</keyword>
<evidence type="ECO:0000256" key="1">
    <source>
        <dbReference type="SAM" id="Phobius"/>
    </source>
</evidence>
<dbReference type="Pfam" id="PF14173">
    <property type="entry name" value="ComGG"/>
    <property type="match status" value="1"/>
</dbReference>
<gene>
    <name evidence="2" type="ORF">J2S19_003247</name>
</gene>
<organism evidence="2 3">
    <name type="scientific">Metabacillus malikii</name>
    <dbReference type="NCBI Taxonomy" id="1504265"/>
    <lineage>
        <taxon>Bacteria</taxon>
        <taxon>Bacillati</taxon>
        <taxon>Bacillota</taxon>
        <taxon>Bacilli</taxon>
        <taxon>Bacillales</taxon>
        <taxon>Bacillaceae</taxon>
        <taxon>Metabacillus</taxon>
    </lineage>
</organism>
<keyword evidence="1" id="KW-1133">Transmembrane helix</keyword>
<sequence>MSRQAGFILPSTIIVIFLCLLIFGAVGTTYVTEKNFLTETEQYYILDNMKTIAIVESLKILDDNNIDNNKYVAEQVNNGEYSFKFIKKTPNIYEVQLHCKTSKGREYTASYQYNLEQNKMIGWSE</sequence>
<accession>A0ABT9ZI68</accession>
<protein>
    <recommendedName>
        <fullName evidence="4">Competence protein ComG</fullName>
    </recommendedName>
</protein>
<evidence type="ECO:0000313" key="2">
    <source>
        <dbReference type="EMBL" id="MDQ0231962.1"/>
    </source>
</evidence>
<evidence type="ECO:0008006" key="4">
    <source>
        <dbReference type="Google" id="ProtNLM"/>
    </source>
</evidence>
<dbReference type="Proteomes" id="UP001234495">
    <property type="component" value="Unassembled WGS sequence"/>
</dbReference>
<dbReference type="RefSeq" id="WP_307343788.1">
    <property type="nucleotide sequence ID" value="NZ_JAUSUD010000016.1"/>
</dbReference>
<proteinExistence type="predicted"/>
<keyword evidence="1" id="KW-0472">Membrane</keyword>
<keyword evidence="1" id="KW-0812">Transmembrane</keyword>
<comment type="caution">
    <text evidence="2">The sequence shown here is derived from an EMBL/GenBank/DDBJ whole genome shotgun (WGS) entry which is preliminary data.</text>
</comment>
<evidence type="ECO:0000313" key="3">
    <source>
        <dbReference type="Proteomes" id="UP001234495"/>
    </source>
</evidence>
<feature type="transmembrane region" description="Helical" evidence="1">
    <location>
        <begin position="7"/>
        <end position="31"/>
    </location>
</feature>
<reference evidence="2 3" key="1">
    <citation type="submission" date="2023-07" db="EMBL/GenBank/DDBJ databases">
        <title>Genomic Encyclopedia of Type Strains, Phase IV (KMG-IV): sequencing the most valuable type-strain genomes for metagenomic binning, comparative biology and taxonomic classification.</title>
        <authorList>
            <person name="Goeker M."/>
        </authorList>
    </citation>
    <scope>NUCLEOTIDE SEQUENCE [LARGE SCALE GENOMIC DNA]</scope>
    <source>
        <strain evidence="2 3">DSM 29005</strain>
    </source>
</reference>